<dbReference type="EMBL" id="JQ815363">
    <property type="protein sequence ID" value="AFJ20351.1"/>
    <property type="molecule type" value="Genomic_DNA"/>
</dbReference>
<sequence length="1416" mass="155024">MADDIIDLEALDSGEDNVLSSETDEDEIVAPVVVNTGFVMTGLGQTARDARVGAGQFNDPVPARESQPMPDLVHAVLVPGQRAAVFADLTGGKKMDVSAAKVKADAAALEAQAKDAENKYISMVTKPLSIDPKNSRDREIWAARVRQAQMKATELKLKSDRAKARAKTSEARETKLGSSKRGRKEREERVNKRRAASEAAGKATNWRSSSDDESDEDEPDFNLVPDYIGLSDFANLYANLGPVMFGPKSARADIKLSSSDRALVMKETAQCLYGPRGARRDVRKRVISKPRDELTAELSSSIITETTPLVTQAGEEGQVPKKSSPDAYTFGVHEPAVYCALLSGACNSALIKHMPNYFVDFRFSRDEVTVPFASPWTNPTAAYNAQVYFKGSVTAPLLESHLTLSLFSVAVNSCSGKIVLSDQEVGMVSGVFMKLSKDAMSSAKVCLSMASVLARGLTGFPACVAEKVLYYLYKLQVPNSKGVKPEGTGHYTFILGSVFLFGGIIPRGTWWFGDDFFHKCLATRLRWPLFGRTPYHINLLECKAGEVNLFALRKDVFLCAAGAMASYIEGKHPGAVLLTPLHSTVPAPTNPNSIYVPSAMPSHVQRLTVECYLPARHPVTKDKFACRVSEFVKRCATFQPAVKASETKPGNGTHESELARIGMIWLATRFSQMITAASDASPAVRATIPGFEKLIFQDYDYVCNSVEVPGFQDLRYRVTPSLCELSFNMHFLLRRRVFDKMPTSSFLDPLCLAGRVAQDVAVREVEPATFTRNRQVWARQYSQLRQLKSKWVARRPELAALTVWAPYINDTSPLMMDLPSVDGPPVEPAEFRTRSAKMVNTVRGYLTMASVVDDIMFRSKSGKKSKRGQGLPNTLPVPGVSNVPLREQVPVPASASAKSVTAFAYLKPATVSAASSGVVAVQEENGISKEAAVGALAFEDVESNLEKRVLVVLKRNLRSTGTAAERDALLEKEALRAELAGDKDLAKGIRRHTKAHKRKTLINLGLESVRASGPLSKLDTSVALLQRVEENIKNLMMRRRTMMGAGNPYENATGVVVPAEMAAEAADLADKDIEEALADQRAALRSGLADNVRASARSLMMGSEEGEVKPETSIIRSTMLTKEVFERELKLLMEDPSKTDTLIDTAVRNALSTATTESEKAAAKTWEMTMTSIRTAAMNLRDDDGTSVAVDLDFTDEDDLPDEMREARFRIRAERRELRKLIKNKATEEEVTIKALEYDYVGPIFDSLTPEEQATLALAINRISSETDEVAHLLETAGYQPYDTMYMGEGLGAERIPLVDQPTEGDLEEEEEYGDDEDELEDAPGAVRKVSKAMSVPPPYNPLAAATVRKRRAKMIIEDEDEVVRAISSMKTIDKVLVLSDADEDELIVEATLEQHTLSSGGSSSSASSASSEEDE</sequence>
<gene>
    <name evidence="3" type="ORF">CyHV1_ORF51</name>
</gene>
<feature type="region of interest" description="Disordered" evidence="2">
    <location>
        <begin position="152"/>
        <end position="220"/>
    </location>
</feature>
<feature type="region of interest" description="Disordered" evidence="2">
    <location>
        <begin position="1393"/>
        <end position="1416"/>
    </location>
</feature>
<evidence type="ECO:0000256" key="1">
    <source>
        <dbReference type="SAM" id="Coils"/>
    </source>
</evidence>
<proteinExistence type="predicted"/>
<evidence type="ECO:0000313" key="4">
    <source>
        <dbReference type="Proteomes" id="UP000118426"/>
    </source>
</evidence>
<keyword evidence="4" id="KW-1185">Reference proteome</keyword>
<feature type="coiled-coil region" evidence="1">
    <location>
        <begin position="1204"/>
        <end position="1231"/>
    </location>
</feature>
<dbReference type="Proteomes" id="UP000118426">
    <property type="component" value="Segment"/>
</dbReference>
<name>K7PBL1_9VIRU</name>
<dbReference type="KEGG" id="vg:14011204"/>
<organism evidence="3 4">
    <name type="scientific">Cyprinid herpesvirus 1</name>
    <dbReference type="NCBI Taxonomy" id="317858"/>
    <lineage>
        <taxon>Viruses</taxon>
        <taxon>Duplodnaviria</taxon>
        <taxon>Heunggongvirae</taxon>
        <taxon>Peploviricota</taxon>
        <taxon>Herviviricetes</taxon>
        <taxon>Herpesvirales</taxon>
        <taxon>Alloherpesviridae</taxon>
        <taxon>Cyvirus</taxon>
        <taxon>Cyvirus cyprinidallo1</taxon>
    </lineage>
</organism>
<reference evidence="3 4" key="1">
    <citation type="journal article" date="2013" name="J. Virol.">
        <title>Comparative genomics of carp herpesviruses.</title>
        <authorList>
            <person name="Davison A.J."/>
            <person name="Kurobe T."/>
            <person name="Gatherer D."/>
            <person name="Cunningham C."/>
            <person name="Korf I."/>
            <person name="Fukuda H."/>
            <person name="Hedrick R.P."/>
            <person name="Waltzek T.B."/>
        </authorList>
    </citation>
    <scope>NUCLEOTIDE SEQUENCE [LARGE SCALE GENOMIC DNA]</scope>
    <source>
        <strain evidence="3">NG-J1</strain>
    </source>
</reference>
<accession>K7PBL1</accession>
<dbReference type="RefSeq" id="YP_007003717.1">
    <property type="nucleotide sequence ID" value="NC_019491.1"/>
</dbReference>
<protein>
    <submittedName>
        <fullName evidence="3">Protein ORF51</fullName>
    </submittedName>
</protein>
<feature type="compositionally biased region" description="Low complexity" evidence="2">
    <location>
        <begin position="1399"/>
        <end position="1416"/>
    </location>
</feature>
<feature type="compositionally biased region" description="Basic and acidic residues" evidence="2">
    <location>
        <begin position="153"/>
        <end position="175"/>
    </location>
</feature>
<keyword evidence="1" id="KW-0175">Coiled coil</keyword>
<evidence type="ECO:0000256" key="2">
    <source>
        <dbReference type="SAM" id="MobiDB-lite"/>
    </source>
</evidence>
<feature type="compositionally biased region" description="Acidic residues" evidence="2">
    <location>
        <begin position="211"/>
        <end position="220"/>
    </location>
</feature>
<dbReference type="GeneID" id="14011204"/>
<evidence type="ECO:0000313" key="3">
    <source>
        <dbReference type="EMBL" id="AFJ20351.1"/>
    </source>
</evidence>